<reference evidence="2" key="2">
    <citation type="submission" date="2022-01" db="EMBL/GenBank/DDBJ databases">
        <authorList>
            <person name="Yamashiro T."/>
            <person name="Shiraishi A."/>
            <person name="Satake H."/>
            <person name="Nakayama K."/>
        </authorList>
    </citation>
    <scope>NUCLEOTIDE SEQUENCE</scope>
</reference>
<feature type="region of interest" description="Disordered" evidence="1">
    <location>
        <begin position="57"/>
        <end position="88"/>
    </location>
</feature>
<dbReference type="Proteomes" id="UP001151760">
    <property type="component" value="Unassembled WGS sequence"/>
</dbReference>
<evidence type="ECO:0000256" key="1">
    <source>
        <dbReference type="SAM" id="MobiDB-lite"/>
    </source>
</evidence>
<organism evidence="2 3">
    <name type="scientific">Tanacetum coccineum</name>
    <dbReference type="NCBI Taxonomy" id="301880"/>
    <lineage>
        <taxon>Eukaryota</taxon>
        <taxon>Viridiplantae</taxon>
        <taxon>Streptophyta</taxon>
        <taxon>Embryophyta</taxon>
        <taxon>Tracheophyta</taxon>
        <taxon>Spermatophyta</taxon>
        <taxon>Magnoliopsida</taxon>
        <taxon>eudicotyledons</taxon>
        <taxon>Gunneridae</taxon>
        <taxon>Pentapetalae</taxon>
        <taxon>asterids</taxon>
        <taxon>campanulids</taxon>
        <taxon>Asterales</taxon>
        <taxon>Asteraceae</taxon>
        <taxon>Asteroideae</taxon>
        <taxon>Anthemideae</taxon>
        <taxon>Anthemidinae</taxon>
        <taxon>Tanacetum</taxon>
    </lineage>
</organism>
<evidence type="ECO:0000313" key="3">
    <source>
        <dbReference type="Proteomes" id="UP001151760"/>
    </source>
</evidence>
<gene>
    <name evidence="2" type="ORF">Tco_1124977</name>
</gene>
<dbReference type="EMBL" id="BQNB010021642">
    <property type="protein sequence ID" value="GJU08547.1"/>
    <property type="molecule type" value="Genomic_DNA"/>
</dbReference>
<accession>A0ABQ5J7N6</accession>
<reference evidence="2" key="1">
    <citation type="journal article" date="2022" name="Int. J. Mol. Sci.">
        <title>Draft Genome of Tanacetum Coccineum: Genomic Comparison of Closely Related Tanacetum-Family Plants.</title>
        <authorList>
            <person name="Yamashiro T."/>
            <person name="Shiraishi A."/>
            <person name="Nakayama K."/>
            <person name="Satake H."/>
        </authorList>
    </citation>
    <scope>NUCLEOTIDE SEQUENCE</scope>
</reference>
<evidence type="ECO:0000313" key="2">
    <source>
        <dbReference type="EMBL" id="GJU08547.1"/>
    </source>
</evidence>
<sequence>MLAARLGLIKAHRIKATHLEMKVAGQGMNAMTKVLLGMIRTSDLPMTWNQWLRSRNECNDKGTSGDDTDIRPSYDMEPMVEDDHNADDHENEHVVLADLIVN</sequence>
<feature type="compositionally biased region" description="Basic and acidic residues" evidence="1">
    <location>
        <begin position="57"/>
        <end position="74"/>
    </location>
</feature>
<name>A0ABQ5J7N6_9ASTR</name>
<protein>
    <submittedName>
        <fullName evidence="2">Uncharacterized protein</fullName>
    </submittedName>
</protein>
<proteinExistence type="predicted"/>
<comment type="caution">
    <text evidence="2">The sequence shown here is derived from an EMBL/GenBank/DDBJ whole genome shotgun (WGS) entry which is preliminary data.</text>
</comment>
<keyword evidence="3" id="KW-1185">Reference proteome</keyword>